<dbReference type="AlphaFoldDB" id="A0A7R8ZNQ8"/>
<name>A0A7R8ZNQ8_9CRUS</name>
<sequence length="228" mass="26426">MTFCADPHVDRTVNRLRRNSLQAIPPVAPEQSLRHFHDVVEELMVRSLSHENLTGAYPEVALRHGYPSRDRLYRRQDSVKELEAKALHLHPEIEGRIQVASADILQKLEAEFEKWAAEDRQTLGARRTENEKNDFEIGLESVLTVFKEADWRDLIPEIFQGHRSQGVLNVHEPPERSEVANFREKMQKLHSRVALRDIDKSLRPPRQPYRTGPEPGFEPANGKCRNYL</sequence>
<gene>
    <name evidence="1" type="ORF">CTOB1V02_LOCUS8543</name>
</gene>
<accession>A0A7R8ZNQ8</accession>
<protein>
    <submittedName>
        <fullName evidence="1">Uncharacterized protein</fullName>
    </submittedName>
</protein>
<evidence type="ECO:0000313" key="1">
    <source>
        <dbReference type="EMBL" id="CAD7230686.1"/>
    </source>
</evidence>
<dbReference type="EMBL" id="OB662880">
    <property type="protein sequence ID" value="CAD7230686.1"/>
    <property type="molecule type" value="Genomic_DNA"/>
</dbReference>
<proteinExistence type="predicted"/>
<reference evidence="1" key="1">
    <citation type="submission" date="2020-11" db="EMBL/GenBank/DDBJ databases">
        <authorList>
            <person name="Tran Van P."/>
        </authorList>
    </citation>
    <scope>NUCLEOTIDE SEQUENCE</scope>
</reference>
<organism evidence="1">
    <name type="scientific">Cyprideis torosa</name>
    <dbReference type="NCBI Taxonomy" id="163714"/>
    <lineage>
        <taxon>Eukaryota</taxon>
        <taxon>Metazoa</taxon>
        <taxon>Ecdysozoa</taxon>
        <taxon>Arthropoda</taxon>
        <taxon>Crustacea</taxon>
        <taxon>Oligostraca</taxon>
        <taxon>Ostracoda</taxon>
        <taxon>Podocopa</taxon>
        <taxon>Podocopida</taxon>
        <taxon>Cytherocopina</taxon>
        <taxon>Cytheroidea</taxon>
        <taxon>Cytherideidae</taxon>
        <taxon>Cyprideis</taxon>
    </lineage>
</organism>